<evidence type="ECO:0000313" key="8">
    <source>
        <dbReference type="Ensembl" id="ENSPCOP00000018344.1"/>
    </source>
</evidence>
<dbReference type="GeneTree" id="ENSGT00940000156820"/>
<dbReference type="Gene3D" id="2.30.29.30">
    <property type="entry name" value="Pleckstrin-homology domain (PH domain)/Phosphotyrosine-binding domain (PTB)"/>
    <property type="match status" value="1"/>
</dbReference>
<dbReference type="Ensembl" id="ENSPCOT00000028985.1">
    <property type="protein sequence ID" value="ENSPCOP00000018344.1"/>
    <property type="gene ID" value="ENSPCOG00000021063.1"/>
</dbReference>
<dbReference type="GO" id="GO:0005886">
    <property type="term" value="C:plasma membrane"/>
    <property type="evidence" value="ECO:0007669"/>
    <property type="project" value="TreeGrafter"/>
</dbReference>
<dbReference type="CDD" id="cd01208">
    <property type="entry name" value="PTB_X11"/>
    <property type="match status" value="1"/>
</dbReference>
<dbReference type="CTD" id="320"/>
<keyword evidence="1" id="KW-0813">Transport</keyword>
<dbReference type="GO" id="GO:0001540">
    <property type="term" value="F:amyloid-beta binding"/>
    <property type="evidence" value="ECO:0007669"/>
    <property type="project" value="TreeGrafter"/>
</dbReference>
<evidence type="ECO:0000256" key="1">
    <source>
        <dbReference type="ARBA" id="ARBA00022448"/>
    </source>
</evidence>
<name>A0A2K6FWK1_PROCO</name>
<dbReference type="InterPro" id="IPR036034">
    <property type="entry name" value="PDZ_sf"/>
</dbReference>
<feature type="compositionally biased region" description="Low complexity" evidence="5">
    <location>
        <begin position="397"/>
        <end position="414"/>
    </location>
</feature>
<dbReference type="PROSITE" id="PS01179">
    <property type="entry name" value="PID"/>
    <property type="match status" value="1"/>
</dbReference>
<evidence type="ECO:0000256" key="2">
    <source>
        <dbReference type="ARBA" id="ARBA00022553"/>
    </source>
</evidence>
<evidence type="ECO:0000256" key="4">
    <source>
        <dbReference type="ARBA" id="ARBA00022927"/>
    </source>
</evidence>
<sequence length="835" mass="92623">MNHLEGSAEVEVTDEAAGGEVNESVEADLEHPEVEEEQQQQPQQQHSVGRHQRGRAIEDLRAQLGQEEEERGECLARSASTESGFHNHTDTAEGDVIAAARDGYDAERAQDPEDESAYAVQYRPEAEEYTEQAEAEHAEATHRRALPNHLHFHSLEHEEAMNAAYSGYVYTHRLFHRGEDEPYAEPYADYGGLQEHVYEEIGDAPELDARDGLRLYEQERDEAAAYRQEALGARLHHYDERSDGESDSPEKEAEFAPYPRMDSYEQEEDIDQIVAEVKQSMSSQSLDKAAEDMPEAEQDLERAPTPGGDRPDSPGLQGPAQRALGPVGGGEAGQRYSKEKRDAISLAIKDIKEAIEEVKTRTIRSPYTPDEPKEPIWVMRQDISPTRDCDDQRPMDGDSPSPGSSSPLGAESSSTPLHPSDPTEASTNKESRKSLASFPTYVEVPGPCDPEDLIDGIIFAANYLGSTQLLSDKTPSKNVRMMQAQEAVSRIKMAQKLAKSRKKAPEGESQPMTEVDLFISTQRIKVLNADTQETMMDHPLRTISYIADIGNIVVLMARRRMPRSNSQENVEASHPSQDGKRQYKMICHVFESEDAQLIAQSIGQAFSVAYQEFLRANGINPEDLSQKEYSDLLSTQDMYNDDLIHFSKSENCKDVFIEKQKGEILGVVIVESGWGSILPTVIIASMMHGGPAEKSGKLNIGDQIMSINGTSLVGLPLSTCQSIIKGLKNQSRVKLNIVRCPPVTTVLIRRPDLRYQLGFSVQNGIICSLMRGGIAERGGVRVGHRIIEINGQSVVATPHEKIVHILSNAVGEIHMKTMPAAMYRLLTAQEQPVYI</sequence>
<dbReference type="SUPFAM" id="SSF50729">
    <property type="entry name" value="PH domain-like"/>
    <property type="match status" value="1"/>
</dbReference>
<evidence type="ECO:0000256" key="5">
    <source>
        <dbReference type="SAM" id="MobiDB-lite"/>
    </source>
</evidence>
<dbReference type="GeneID" id="105808042"/>
<dbReference type="GO" id="GO:0007268">
    <property type="term" value="P:chemical synaptic transmission"/>
    <property type="evidence" value="ECO:0007669"/>
    <property type="project" value="TreeGrafter"/>
</dbReference>
<dbReference type="FunFam" id="2.30.29.30:FF:000044">
    <property type="entry name" value="amyloid beta A4 precursor protein-binding family A member 1"/>
    <property type="match status" value="1"/>
</dbReference>
<dbReference type="SUPFAM" id="SSF50156">
    <property type="entry name" value="PDZ domain-like"/>
    <property type="match status" value="2"/>
</dbReference>
<dbReference type="InterPro" id="IPR001478">
    <property type="entry name" value="PDZ"/>
</dbReference>
<dbReference type="FunFam" id="2.30.42.10:FF:000017">
    <property type="entry name" value="Amyloid beta A4 protein-binding family A member 1"/>
    <property type="match status" value="1"/>
</dbReference>
<feature type="domain" description="PDZ" evidence="7">
    <location>
        <begin position="654"/>
        <end position="739"/>
    </location>
</feature>
<dbReference type="FunFam" id="2.30.42.10:FF:000007">
    <property type="entry name" value="Amyloid beta A4 protein-binding family A member"/>
    <property type="match status" value="1"/>
</dbReference>
<dbReference type="CDD" id="cd22578">
    <property type="entry name" value="Mint1_CID"/>
    <property type="match status" value="1"/>
</dbReference>
<dbReference type="KEGG" id="pcoq:105808042"/>
<evidence type="ECO:0000256" key="3">
    <source>
        <dbReference type="ARBA" id="ARBA00022737"/>
    </source>
</evidence>
<feature type="region of interest" description="Disordered" evidence="5">
    <location>
        <begin position="356"/>
        <end position="433"/>
    </location>
</feature>
<evidence type="ECO:0000259" key="6">
    <source>
        <dbReference type="PROSITE" id="PS01179"/>
    </source>
</evidence>
<reference evidence="8" key="1">
    <citation type="submission" date="2025-08" db="UniProtKB">
        <authorList>
            <consortium name="Ensembl"/>
        </authorList>
    </citation>
    <scope>IDENTIFICATION</scope>
</reference>
<keyword evidence="2" id="KW-0597">Phosphoprotein</keyword>
<dbReference type="PROSITE" id="PS50106">
    <property type="entry name" value="PDZ"/>
    <property type="match status" value="2"/>
</dbReference>
<dbReference type="Pfam" id="PF00640">
    <property type="entry name" value="PID"/>
    <property type="match status" value="1"/>
</dbReference>
<dbReference type="RefSeq" id="XP_012497054.1">
    <property type="nucleotide sequence ID" value="XM_012641600.1"/>
</dbReference>
<dbReference type="InterPro" id="IPR006020">
    <property type="entry name" value="PTB/PI_dom"/>
</dbReference>
<evidence type="ECO:0000313" key="9">
    <source>
        <dbReference type="Proteomes" id="UP000233160"/>
    </source>
</evidence>
<evidence type="ECO:0000259" key="7">
    <source>
        <dbReference type="PROSITE" id="PS50106"/>
    </source>
</evidence>
<dbReference type="GO" id="GO:0015031">
    <property type="term" value="P:protein transport"/>
    <property type="evidence" value="ECO:0007669"/>
    <property type="project" value="UniProtKB-KW"/>
</dbReference>
<feature type="compositionally biased region" description="Basic and acidic residues" evidence="5">
    <location>
        <begin position="238"/>
        <end position="254"/>
    </location>
</feature>
<feature type="domain" description="PDZ" evidence="7">
    <location>
        <begin position="745"/>
        <end position="821"/>
    </location>
</feature>
<dbReference type="GO" id="GO:0043197">
    <property type="term" value="C:dendritic spine"/>
    <property type="evidence" value="ECO:0007669"/>
    <property type="project" value="TreeGrafter"/>
</dbReference>
<proteinExistence type="predicted"/>
<feature type="compositionally biased region" description="Acidic residues" evidence="5">
    <location>
        <begin position="23"/>
        <end position="38"/>
    </location>
</feature>
<dbReference type="CDD" id="cd06720">
    <property type="entry name" value="PDZ1_APBA1_3-like"/>
    <property type="match status" value="1"/>
</dbReference>
<dbReference type="Gene3D" id="2.30.42.10">
    <property type="match status" value="2"/>
</dbReference>
<dbReference type="InterPro" id="IPR051230">
    <property type="entry name" value="APP-Binding"/>
</dbReference>
<keyword evidence="4" id="KW-0653">Protein transport</keyword>
<dbReference type="CDD" id="cd06793">
    <property type="entry name" value="PDZ2_APBA1_3-like"/>
    <property type="match status" value="1"/>
</dbReference>
<gene>
    <name evidence="8" type="primary">APBA1</name>
</gene>
<feature type="compositionally biased region" description="Basic and acidic residues" evidence="5">
    <location>
        <begin position="385"/>
        <end position="396"/>
    </location>
</feature>
<feature type="region of interest" description="Disordered" evidence="5">
    <location>
        <begin position="238"/>
        <end position="340"/>
    </location>
</feature>
<organism evidence="8 9">
    <name type="scientific">Propithecus coquereli</name>
    <name type="common">Coquerel's sifaka</name>
    <name type="synonym">Propithecus verreauxi coquereli</name>
    <dbReference type="NCBI Taxonomy" id="379532"/>
    <lineage>
        <taxon>Eukaryota</taxon>
        <taxon>Metazoa</taxon>
        <taxon>Chordata</taxon>
        <taxon>Craniata</taxon>
        <taxon>Vertebrata</taxon>
        <taxon>Euteleostomi</taxon>
        <taxon>Mammalia</taxon>
        <taxon>Eutheria</taxon>
        <taxon>Euarchontoglires</taxon>
        <taxon>Primates</taxon>
        <taxon>Strepsirrhini</taxon>
        <taxon>Lemuriformes</taxon>
        <taxon>Indriidae</taxon>
        <taxon>Propithecus</taxon>
    </lineage>
</organism>
<dbReference type="OrthoDB" id="5987010at2759"/>
<dbReference type="Pfam" id="PF00595">
    <property type="entry name" value="PDZ"/>
    <property type="match status" value="2"/>
</dbReference>
<dbReference type="InterPro" id="IPR011993">
    <property type="entry name" value="PH-like_dom_sf"/>
</dbReference>
<reference evidence="8" key="2">
    <citation type="submission" date="2025-09" db="UniProtKB">
        <authorList>
            <consortium name="Ensembl"/>
        </authorList>
    </citation>
    <scope>IDENTIFICATION</scope>
</reference>
<dbReference type="AlphaFoldDB" id="A0A2K6FWK1"/>
<accession>A0A2K6FWK1</accession>
<keyword evidence="9" id="KW-1185">Reference proteome</keyword>
<dbReference type="GO" id="GO:0005737">
    <property type="term" value="C:cytoplasm"/>
    <property type="evidence" value="ECO:0007669"/>
    <property type="project" value="TreeGrafter"/>
</dbReference>
<feature type="region of interest" description="Disordered" evidence="5">
    <location>
        <begin position="1"/>
        <end position="93"/>
    </location>
</feature>
<feature type="domain" description="PID" evidence="6">
    <location>
        <begin position="455"/>
        <end position="641"/>
    </location>
</feature>
<dbReference type="PANTHER" id="PTHR12345:SF14">
    <property type="entry name" value="AMYLOID-BETA A4 PRECURSOR PROTEIN-BINDING FAMILY A MEMBER 1"/>
    <property type="match status" value="1"/>
</dbReference>
<keyword evidence="3" id="KW-0677">Repeat</keyword>
<dbReference type="PANTHER" id="PTHR12345">
    <property type="entry name" value="SYNTENIN RELATED"/>
    <property type="match status" value="1"/>
</dbReference>
<dbReference type="SMART" id="SM00462">
    <property type="entry name" value="PTB"/>
    <property type="match status" value="1"/>
</dbReference>
<dbReference type="Proteomes" id="UP000233160">
    <property type="component" value="Unassembled WGS sequence"/>
</dbReference>
<dbReference type="SMART" id="SM00228">
    <property type="entry name" value="PDZ"/>
    <property type="match status" value="2"/>
</dbReference>
<dbReference type="OMA" id="SENCKDX"/>
<protein>
    <submittedName>
        <fullName evidence="8">Amyloid beta protein binding family A member 1</fullName>
    </submittedName>
</protein>